<evidence type="ECO:0000313" key="2">
    <source>
        <dbReference type="EMBL" id="CAK9064878.1"/>
    </source>
</evidence>
<accession>A0ABP0NN92</accession>
<dbReference type="Gene3D" id="3.40.50.300">
    <property type="entry name" value="P-loop containing nucleotide triphosphate hydrolases"/>
    <property type="match status" value="1"/>
</dbReference>
<dbReference type="InterPro" id="IPR037359">
    <property type="entry name" value="NST/OST"/>
</dbReference>
<keyword evidence="1" id="KW-0808">Transferase</keyword>
<protein>
    <submittedName>
        <fullName evidence="2">Heparan sulfate glucosamine 3-O-sulfotransferase 6 (Heparan sulfate D-glucosaminyl 3-O-sulfotransferase 6) (3-OST-6) (Heparan sulfate 3-O-sulfotransferase 6) (H3-OST-6)</fullName>
    </submittedName>
</protein>
<feature type="non-terminal residue" evidence="2">
    <location>
        <position position="1"/>
    </location>
</feature>
<proteinExistence type="predicted"/>
<sequence length="363" mass="40965">DRLDWFDARAGNADNLAWYASRFAPFQDAGAIGEDSTTYLLSESAPPRIKALLPEVKLIFLLRDPVKRAHSQYWHLMRTARLACSFEEALTRHSSIILGSTYAPALKRYLDLFGPDQVHIAVFEDFLKDQQGFVDTMTDYIGVPRMSLETAETWFNRTLYPRNPGLLRLANRVGSRIVRRVSLLTAPQQITARAAFFHQPQPFYAGVAERFALRAERAVIVAHHPPFRGDGSLEYDPLRTVRLIDASFGVRPWWAPVSGVVRQQLRSFAPLIRLSSEDWVNRFDPENWQPGPPAFSNQTAIVGRHGRADPLKWPDRARDIEAPLDPGPDWQARVLGCPEAELRARGADPSAWDCVPFGSVPVQ</sequence>
<dbReference type="PANTHER" id="PTHR10605:SF56">
    <property type="entry name" value="BIFUNCTIONAL HEPARAN SULFATE N-DEACETYLASE_N-SULFOTRANSFERASE"/>
    <property type="match status" value="1"/>
</dbReference>
<evidence type="ECO:0000256" key="1">
    <source>
        <dbReference type="ARBA" id="ARBA00022679"/>
    </source>
</evidence>
<comment type="caution">
    <text evidence="2">The sequence shown here is derived from an EMBL/GenBank/DDBJ whole genome shotgun (WGS) entry which is preliminary data.</text>
</comment>
<dbReference type="InterPro" id="IPR027417">
    <property type="entry name" value="P-loop_NTPase"/>
</dbReference>
<gene>
    <name evidence="2" type="ORF">SCF082_LOCUS33321</name>
</gene>
<reference evidence="2 3" key="1">
    <citation type="submission" date="2024-02" db="EMBL/GenBank/DDBJ databases">
        <authorList>
            <person name="Chen Y."/>
            <person name="Shah S."/>
            <person name="Dougan E. K."/>
            <person name="Thang M."/>
            <person name="Chan C."/>
        </authorList>
    </citation>
    <scope>NUCLEOTIDE SEQUENCE [LARGE SCALE GENOMIC DNA]</scope>
</reference>
<dbReference type="SUPFAM" id="SSF52540">
    <property type="entry name" value="P-loop containing nucleoside triphosphate hydrolases"/>
    <property type="match status" value="1"/>
</dbReference>
<evidence type="ECO:0000313" key="3">
    <source>
        <dbReference type="Proteomes" id="UP001642464"/>
    </source>
</evidence>
<keyword evidence="3" id="KW-1185">Reference proteome</keyword>
<dbReference type="Pfam" id="PF13469">
    <property type="entry name" value="Sulfotransfer_3"/>
    <property type="match status" value="1"/>
</dbReference>
<name>A0ABP0NN92_9DINO</name>
<dbReference type="PANTHER" id="PTHR10605">
    <property type="entry name" value="HEPARAN SULFATE SULFOTRANSFERASE"/>
    <property type="match status" value="1"/>
</dbReference>
<dbReference type="EMBL" id="CAXAMM010029536">
    <property type="protein sequence ID" value="CAK9064878.1"/>
    <property type="molecule type" value="Genomic_DNA"/>
</dbReference>
<feature type="non-terminal residue" evidence="2">
    <location>
        <position position="363"/>
    </location>
</feature>
<organism evidence="2 3">
    <name type="scientific">Durusdinium trenchii</name>
    <dbReference type="NCBI Taxonomy" id="1381693"/>
    <lineage>
        <taxon>Eukaryota</taxon>
        <taxon>Sar</taxon>
        <taxon>Alveolata</taxon>
        <taxon>Dinophyceae</taxon>
        <taxon>Suessiales</taxon>
        <taxon>Symbiodiniaceae</taxon>
        <taxon>Durusdinium</taxon>
    </lineage>
</organism>
<dbReference type="Proteomes" id="UP001642464">
    <property type="component" value="Unassembled WGS sequence"/>
</dbReference>